<feature type="compositionally biased region" description="Basic and acidic residues" evidence="1">
    <location>
        <begin position="131"/>
        <end position="148"/>
    </location>
</feature>
<gene>
    <name evidence="5 6" type="primary">LOC116203224</name>
</gene>
<dbReference type="GeneID" id="116203224"/>
<dbReference type="PANTHER" id="PTHR31351">
    <property type="entry name" value="EXPRESSED PROTEIN"/>
    <property type="match status" value="1"/>
</dbReference>
<reference evidence="4" key="1">
    <citation type="journal article" date="2020" name="Plant Biotechnol. J.">
        <title>The pomegranate (Punica granatum L.) draft genome dissects genetic divergence between soft- and hard-seeded cultivars.</title>
        <authorList>
            <person name="Luo X."/>
            <person name="Li H."/>
            <person name="Wu Z."/>
            <person name="Yao W."/>
            <person name="Zhao P."/>
            <person name="Cao D."/>
            <person name="Yu H."/>
            <person name="Li K."/>
            <person name="Poudel K."/>
            <person name="Zhao D."/>
            <person name="Zhang F."/>
            <person name="Xia X."/>
            <person name="Chen L."/>
            <person name="Wang Q."/>
            <person name="Jing D."/>
            <person name="Cao S."/>
        </authorList>
    </citation>
    <scope>NUCLEOTIDE SEQUENCE [LARGE SCALE GENOMIC DNA]</scope>
</reference>
<dbReference type="GO" id="GO:0010087">
    <property type="term" value="P:phloem or xylem histogenesis"/>
    <property type="evidence" value="ECO:0007669"/>
    <property type="project" value="TreeGrafter"/>
</dbReference>
<evidence type="ECO:0000259" key="2">
    <source>
        <dbReference type="Pfam" id="PF05703"/>
    </source>
</evidence>
<reference evidence="5 6" key="2">
    <citation type="submission" date="2025-04" db="UniProtKB">
        <authorList>
            <consortium name="RefSeq"/>
        </authorList>
    </citation>
    <scope>IDENTIFICATION</scope>
    <source>
        <tissue evidence="5 6">Leaf</tissue>
    </source>
</reference>
<dbReference type="RefSeq" id="XP_031390754.1">
    <property type="nucleotide sequence ID" value="XM_031534894.1"/>
</dbReference>
<dbReference type="GO" id="GO:0009734">
    <property type="term" value="P:auxin-activated signaling pathway"/>
    <property type="evidence" value="ECO:0007669"/>
    <property type="project" value="TreeGrafter"/>
</dbReference>
<dbReference type="Pfam" id="PF08458">
    <property type="entry name" value="PH_2"/>
    <property type="match status" value="1"/>
</dbReference>
<evidence type="ECO:0000256" key="1">
    <source>
        <dbReference type="SAM" id="MobiDB-lite"/>
    </source>
</evidence>
<evidence type="ECO:0000313" key="4">
    <source>
        <dbReference type="Proteomes" id="UP000515151"/>
    </source>
</evidence>
<sequence>MEDQQGSIFGRVRFKRPNELPAYAHGKLQSTLWRGHEYVSTGDMNVLHSPISAMEYLSRSWSPAASNFLQIFSSNNLLLSLDDGCFLGENEEVPSGNQRDEEHEKKSEIEEIKCSNFLCRQFDSGQLEGEPAAKEIKQRKSTKEKDSVTRTDSLQALFTIDRPYNTAYKRRASVHVRWLNLKHIKGWLRGKPLTSLMKGHKEKRKEEHRLHRAKIDAALSVARLAAAVAGITGTNVNELDNFQANRELVHCGNSMGNVVSFAAALVAAVCAEAAETVGASREHVASAVNYGFATQTPADMVTLTATAATCLRGATTLRSRNVANDYCQESKELLASATALPVVTASGHKRHRLVSIHIKGKQLLLSLKKKYLGAVITCREHKIVNMMEEARESHAYYLISLQTDGGNIKLFFQNEKQRQIWMSTISNCLEKLDAARANYILRG</sequence>
<feature type="domain" description="VAN3-binding protein-like auxin canalisation" evidence="2">
    <location>
        <begin position="49"/>
        <end position="322"/>
    </location>
</feature>
<evidence type="ECO:0000259" key="3">
    <source>
        <dbReference type="Pfam" id="PF08458"/>
    </source>
</evidence>
<dbReference type="OrthoDB" id="684573at2759"/>
<dbReference type="AlphaFoldDB" id="A0A6P8D8C1"/>
<dbReference type="PANTHER" id="PTHR31351:SF30">
    <property type="entry name" value="VAN3-BINDING PROTEIN-LIKE"/>
    <property type="match status" value="1"/>
</dbReference>
<name>A0A6P8D8C1_PUNGR</name>
<protein>
    <submittedName>
        <fullName evidence="5 6">VAN3-binding protein-like isoform X1</fullName>
    </submittedName>
</protein>
<dbReference type="InterPro" id="IPR008546">
    <property type="entry name" value="VAN3-bd-like_auxin_canal"/>
</dbReference>
<dbReference type="RefSeq" id="XP_031390755.1">
    <property type="nucleotide sequence ID" value="XM_031534895.1"/>
</dbReference>
<feature type="region of interest" description="Disordered" evidence="1">
    <location>
        <begin position="129"/>
        <end position="148"/>
    </location>
</feature>
<evidence type="ECO:0000313" key="6">
    <source>
        <dbReference type="RefSeq" id="XP_031390755.1"/>
    </source>
</evidence>
<dbReference type="InterPro" id="IPR013666">
    <property type="entry name" value="PH_pln"/>
</dbReference>
<keyword evidence="4" id="KW-1185">Reference proteome</keyword>
<accession>A0A6P8D8C1</accession>
<feature type="domain" description="Pleckstrin-like plant" evidence="3">
    <location>
        <begin position="340"/>
        <end position="430"/>
    </location>
</feature>
<evidence type="ECO:0000313" key="5">
    <source>
        <dbReference type="RefSeq" id="XP_031390754.1"/>
    </source>
</evidence>
<organism evidence="4 5">
    <name type="scientific">Punica granatum</name>
    <name type="common">Pomegranate</name>
    <dbReference type="NCBI Taxonomy" id="22663"/>
    <lineage>
        <taxon>Eukaryota</taxon>
        <taxon>Viridiplantae</taxon>
        <taxon>Streptophyta</taxon>
        <taxon>Embryophyta</taxon>
        <taxon>Tracheophyta</taxon>
        <taxon>Spermatophyta</taxon>
        <taxon>Magnoliopsida</taxon>
        <taxon>eudicotyledons</taxon>
        <taxon>Gunneridae</taxon>
        <taxon>Pentapetalae</taxon>
        <taxon>rosids</taxon>
        <taxon>malvids</taxon>
        <taxon>Myrtales</taxon>
        <taxon>Lythraceae</taxon>
        <taxon>Punica</taxon>
    </lineage>
</organism>
<dbReference type="InterPro" id="IPR040269">
    <property type="entry name" value="VAB"/>
</dbReference>
<dbReference type="Proteomes" id="UP000515151">
    <property type="component" value="Chromosome 4"/>
</dbReference>
<dbReference type="Pfam" id="PF05703">
    <property type="entry name" value="Auxin_canalis"/>
    <property type="match status" value="1"/>
</dbReference>
<dbReference type="GO" id="GO:0010305">
    <property type="term" value="P:leaf vascular tissue pattern formation"/>
    <property type="evidence" value="ECO:0007669"/>
    <property type="project" value="TreeGrafter"/>
</dbReference>
<proteinExistence type="predicted"/>